<keyword evidence="2" id="KW-0378">Hydrolase</keyword>
<gene>
    <name evidence="6" type="ORF">GR167_10100</name>
</gene>
<name>A0A6L8LR60_9RHOB</name>
<protein>
    <submittedName>
        <fullName evidence="6">Phosphodiesterase</fullName>
    </submittedName>
</protein>
<evidence type="ECO:0000256" key="3">
    <source>
        <dbReference type="ARBA" id="ARBA00023004"/>
    </source>
</evidence>
<evidence type="ECO:0000313" key="7">
    <source>
        <dbReference type="Proteomes" id="UP000479043"/>
    </source>
</evidence>
<dbReference type="InterPro" id="IPR029052">
    <property type="entry name" value="Metallo-depent_PP-like"/>
</dbReference>
<dbReference type="GO" id="GO:0046872">
    <property type="term" value="F:metal ion binding"/>
    <property type="evidence" value="ECO:0007669"/>
    <property type="project" value="UniProtKB-KW"/>
</dbReference>
<dbReference type="PANTHER" id="PTHR42988:SF2">
    <property type="entry name" value="CYCLIC NUCLEOTIDE PHOSPHODIESTERASE CBUA0032-RELATED"/>
    <property type="match status" value="1"/>
</dbReference>
<dbReference type="PANTHER" id="PTHR42988">
    <property type="entry name" value="PHOSPHOHYDROLASE"/>
    <property type="match status" value="1"/>
</dbReference>
<dbReference type="GO" id="GO:0016787">
    <property type="term" value="F:hydrolase activity"/>
    <property type="evidence" value="ECO:0007669"/>
    <property type="project" value="UniProtKB-KW"/>
</dbReference>
<dbReference type="InterPro" id="IPR050884">
    <property type="entry name" value="CNP_phosphodiesterase-III"/>
</dbReference>
<dbReference type="InterPro" id="IPR004843">
    <property type="entry name" value="Calcineurin-like_PHP"/>
</dbReference>
<comment type="similarity">
    <text evidence="4">Belongs to the cyclic nucleotide phosphodiesterase class-III family.</text>
</comment>
<dbReference type="Pfam" id="PF00149">
    <property type="entry name" value="Metallophos"/>
    <property type="match status" value="1"/>
</dbReference>
<keyword evidence="1" id="KW-0479">Metal-binding</keyword>
<keyword evidence="3" id="KW-0408">Iron</keyword>
<accession>A0A6L8LR60</accession>
<dbReference type="Proteomes" id="UP000479043">
    <property type="component" value="Unassembled WGS sequence"/>
</dbReference>
<reference evidence="6 7" key="1">
    <citation type="submission" date="2020-01" db="EMBL/GenBank/DDBJ databases">
        <authorList>
            <person name="Chen S."/>
        </authorList>
    </citation>
    <scope>NUCLEOTIDE SEQUENCE [LARGE SCALE GENOMIC DNA]</scope>
    <source>
        <strain evidence="6 7">GS-10</strain>
    </source>
</reference>
<evidence type="ECO:0000256" key="4">
    <source>
        <dbReference type="ARBA" id="ARBA00025742"/>
    </source>
</evidence>
<dbReference type="Gene3D" id="3.60.21.10">
    <property type="match status" value="1"/>
</dbReference>
<dbReference type="SUPFAM" id="SSF56300">
    <property type="entry name" value="Metallo-dependent phosphatases"/>
    <property type="match status" value="1"/>
</dbReference>
<sequence>MKFIHMSDIHLGEPGVLVEGLDPHERLQRAFAHIAENHADAERLIITGDLTHWADPAAYAALQDALETMPVETRLMVGNHDERGAFLAAFPDHPRDANGFVNHAEDLSAGRFIYCDTVEPQTHAGHFCAARRDWLADQLAGCEKAYLFFHHNPLHLGDPSSDMLSLNDADQAPLRELLKQNRDKIVHLFFGHVHEPLSGTLAGIPFSGVPSTLHQTIPNLAPSDVSPMAAMDPAYRVVLVRDEDVVIHQIPFAWDGDVAMHGNDWEDWAKPAE</sequence>
<evidence type="ECO:0000256" key="1">
    <source>
        <dbReference type="ARBA" id="ARBA00022723"/>
    </source>
</evidence>
<organism evidence="6 7">
    <name type="scientific">Thalassovita mangrovi</name>
    <dbReference type="NCBI Taxonomy" id="2692236"/>
    <lineage>
        <taxon>Bacteria</taxon>
        <taxon>Pseudomonadati</taxon>
        <taxon>Pseudomonadota</taxon>
        <taxon>Alphaproteobacteria</taxon>
        <taxon>Rhodobacterales</taxon>
        <taxon>Roseobacteraceae</taxon>
        <taxon>Thalassovita</taxon>
    </lineage>
</organism>
<dbReference type="EMBL" id="WWEN01000003">
    <property type="protein sequence ID" value="MYM55659.1"/>
    <property type="molecule type" value="Genomic_DNA"/>
</dbReference>
<dbReference type="RefSeq" id="WP_160973337.1">
    <property type="nucleotide sequence ID" value="NZ_WWEN01000003.1"/>
</dbReference>
<proteinExistence type="inferred from homology"/>
<evidence type="ECO:0000256" key="2">
    <source>
        <dbReference type="ARBA" id="ARBA00022801"/>
    </source>
</evidence>
<evidence type="ECO:0000313" key="6">
    <source>
        <dbReference type="EMBL" id="MYM55659.1"/>
    </source>
</evidence>
<dbReference type="AlphaFoldDB" id="A0A6L8LR60"/>
<keyword evidence="7" id="KW-1185">Reference proteome</keyword>
<comment type="caution">
    <text evidence="6">The sequence shown here is derived from an EMBL/GenBank/DDBJ whole genome shotgun (WGS) entry which is preliminary data.</text>
</comment>
<feature type="domain" description="Calcineurin-like phosphoesterase" evidence="5">
    <location>
        <begin position="1"/>
        <end position="196"/>
    </location>
</feature>
<evidence type="ECO:0000259" key="5">
    <source>
        <dbReference type="Pfam" id="PF00149"/>
    </source>
</evidence>